<keyword evidence="3" id="KW-1185">Reference proteome</keyword>
<reference evidence="2 3" key="1">
    <citation type="journal article" date="2015" name="Biotechnol. Bioeng.">
        <title>Genome sequence and phenotypic characterization of Caulobacter segnis.</title>
        <authorList>
            <person name="Patel S."/>
            <person name="Fletcher B."/>
            <person name="Scott D.C."/>
            <person name="Ely B."/>
        </authorList>
    </citation>
    <scope>NUCLEOTIDE SEQUENCE [LARGE SCALE GENOMIC DNA]</scope>
    <source>
        <strain evidence="2 3">TK0059</strain>
    </source>
</reference>
<proteinExistence type="predicted"/>
<sequence length="61" mass="6435">MSQSLTPQDDRQTAVAEFEAGPIRARAEVSVTPAGLLALGALMSGILLSSAAIVWAARRRR</sequence>
<keyword evidence="1" id="KW-0472">Membrane</keyword>
<gene>
    <name evidence="2" type="ORF">B7G68_03700</name>
</gene>
<evidence type="ECO:0000313" key="2">
    <source>
        <dbReference type="EMBL" id="AVQ01046.1"/>
    </source>
</evidence>
<dbReference type="RefSeq" id="WP_013077902.1">
    <property type="nucleotide sequence ID" value="NZ_CP027850.1"/>
</dbReference>
<protein>
    <submittedName>
        <fullName evidence="2">Uncharacterized protein</fullName>
    </submittedName>
</protein>
<dbReference type="EMBL" id="CP027850">
    <property type="protein sequence ID" value="AVQ01046.1"/>
    <property type="molecule type" value="Genomic_DNA"/>
</dbReference>
<dbReference type="Proteomes" id="UP000240527">
    <property type="component" value="Chromosome"/>
</dbReference>
<keyword evidence="1" id="KW-0812">Transmembrane</keyword>
<accession>A0ABN5IPY3</accession>
<keyword evidence="1" id="KW-1133">Transmembrane helix</keyword>
<organism evidence="2 3">
    <name type="scientific">Caulobacter segnis</name>
    <dbReference type="NCBI Taxonomy" id="88688"/>
    <lineage>
        <taxon>Bacteria</taxon>
        <taxon>Pseudomonadati</taxon>
        <taxon>Pseudomonadota</taxon>
        <taxon>Alphaproteobacteria</taxon>
        <taxon>Caulobacterales</taxon>
        <taxon>Caulobacteraceae</taxon>
        <taxon>Caulobacter</taxon>
    </lineage>
</organism>
<name>A0ABN5IPY3_9CAUL</name>
<evidence type="ECO:0000256" key="1">
    <source>
        <dbReference type="SAM" id="Phobius"/>
    </source>
</evidence>
<evidence type="ECO:0000313" key="3">
    <source>
        <dbReference type="Proteomes" id="UP000240527"/>
    </source>
</evidence>
<feature type="transmembrane region" description="Helical" evidence="1">
    <location>
        <begin position="36"/>
        <end position="57"/>
    </location>
</feature>